<reference evidence="1 2" key="1">
    <citation type="submission" date="2020-07" db="EMBL/GenBank/DDBJ databases">
        <title>Definition of the novel symbiovar canariense within Mesorhizobium novociceri, a new species of genus Mesorhizobium nodulating Cicer canariense in the Caldera de Taburiente National Park (La Palma, Canary Islands).</title>
        <authorList>
            <person name="Leon-Barrios M."/>
            <person name="Perez-Yepez J."/>
            <person name="Flores-Felix J.D."/>
            <person name="Ramirez-Baena M.H."/>
            <person name="Pulido-Suarez L."/>
            <person name="Igual J.M."/>
            <person name="Velazquez E."/>
            <person name="Peix A."/>
        </authorList>
    </citation>
    <scope>NUCLEOTIDE SEQUENCE [LARGE SCALE GENOMIC DNA]</scope>
    <source>
        <strain evidence="1 2">CCANP35</strain>
    </source>
</reference>
<name>A0A838B905_9HYPH</name>
<dbReference type="AlphaFoldDB" id="A0A838B905"/>
<evidence type="ECO:0008006" key="3">
    <source>
        <dbReference type="Google" id="ProtNLM"/>
    </source>
</evidence>
<dbReference type="Gene3D" id="3.30.450.20">
    <property type="entry name" value="PAS domain"/>
    <property type="match status" value="1"/>
</dbReference>
<keyword evidence="2" id="KW-1185">Reference proteome</keyword>
<organism evidence="1 2">
    <name type="scientific">Mesorhizobium neociceri</name>
    <dbReference type="NCBI Taxonomy" id="1307853"/>
    <lineage>
        <taxon>Bacteria</taxon>
        <taxon>Pseudomonadati</taxon>
        <taxon>Pseudomonadota</taxon>
        <taxon>Alphaproteobacteria</taxon>
        <taxon>Hyphomicrobiales</taxon>
        <taxon>Phyllobacteriaceae</taxon>
        <taxon>Mesorhizobium</taxon>
    </lineage>
</organism>
<dbReference type="InterPro" id="IPR035965">
    <property type="entry name" value="PAS-like_dom_sf"/>
</dbReference>
<dbReference type="RefSeq" id="WP_181060238.1">
    <property type="nucleotide sequence ID" value="NZ_JACDTY010000013.1"/>
</dbReference>
<proteinExistence type="predicted"/>
<evidence type="ECO:0000313" key="2">
    <source>
        <dbReference type="Proteomes" id="UP000558284"/>
    </source>
</evidence>
<comment type="caution">
    <text evidence="1">The sequence shown here is derived from an EMBL/GenBank/DDBJ whole genome shotgun (WGS) entry which is preliminary data.</text>
</comment>
<dbReference type="EMBL" id="JACDTY010000013">
    <property type="protein sequence ID" value="MBA1143208.1"/>
    <property type="molecule type" value="Genomic_DNA"/>
</dbReference>
<gene>
    <name evidence="1" type="ORF">H0241_23590</name>
</gene>
<evidence type="ECO:0000313" key="1">
    <source>
        <dbReference type="EMBL" id="MBA1143208.1"/>
    </source>
</evidence>
<dbReference type="SUPFAM" id="SSF55785">
    <property type="entry name" value="PYP-like sensor domain (PAS domain)"/>
    <property type="match status" value="1"/>
</dbReference>
<protein>
    <recommendedName>
        <fullName evidence="3">PAS fold-3 domain-containing protein</fullName>
    </recommendedName>
</protein>
<accession>A0A838B905</accession>
<dbReference type="Proteomes" id="UP000558284">
    <property type="component" value="Unassembled WGS sequence"/>
</dbReference>
<sequence length="186" mass="21543">MQLALRQGRGPHVQYPPIDGFWTWDIKRNRVYGDANLSDYFGLTLEEFSHGVSMERCMQSIDAEDRLRVHTAIRKAVERRAGFREIYHVRSDKMGIRRILAVGQCCVDGQGEAALYPGWFIDLTHNIDSGETALREVRRHIEQAKEISQSMGQDLLFYLLENAQEEAQQRLDGRVMRRKSAWSRSC</sequence>